<dbReference type="GO" id="GO:0007015">
    <property type="term" value="P:actin filament organization"/>
    <property type="evidence" value="ECO:0007669"/>
    <property type="project" value="InterPro"/>
</dbReference>
<dbReference type="OrthoDB" id="10255964at2759"/>
<dbReference type="PROSITE" id="PS50179">
    <property type="entry name" value="VHS"/>
    <property type="match status" value="1"/>
</dbReference>
<dbReference type="GO" id="GO:0006897">
    <property type="term" value="P:endocytosis"/>
    <property type="evidence" value="ECO:0007669"/>
    <property type="project" value="InterPro"/>
</dbReference>
<keyword evidence="3" id="KW-1185">Reference proteome</keyword>
<comment type="caution">
    <text evidence="2">The sequence shown here is derived from an EMBL/GenBank/DDBJ whole genome shotgun (WGS) entry which is preliminary data.</text>
</comment>
<dbReference type="GO" id="GO:0007034">
    <property type="term" value="P:vacuolar transport"/>
    <property type="evidence" value="ECO:0007669"/>
    <property type="project" value="UniProtKB-ARBA"/>
</dbReference>
<dbReference type="GO" id="GO:0030479">
    <property type="term" value="C:actin cortical patch"/>
    <property type="evidence" value="ECO:0007669"/>
    <property type="project" value="TreeGrafter"/>
</dbReference>
<dbReference type="InterPro" id="IPR008942">
    <property type="entry name" value="ENTH_VHS"/>
</dbReference>
<gene>
    <name evidence="2" type="ORF">D9619_011858</name>
</gene>
<dbReference type="CDD" id="cd16980">
    <property type="entry name" value="VHS_Lsb5"/>
    <property type="match status" value="1"/>
</dbReference>
<evidence type="ECO:0000259" key="1">
    <source>
        <dbReference type="PROSITE" id="PS50179"/>
    </source>
</evidence>
<dbReference type="PANTHER" id="PTHR47789">
    <property type="entry name" value="LAS SEVENTEEN-BINDING PROTEIN 5"/>
    <property type="match status" value="1"/>
</dbReference>
<organism evidence="2 3">
    <name type="scientific">Psilocybe cf. subviscida</name>
    <dbReference type="NCBI Taxonomy" id="2480587"/>
    <lineage>
        <taxon>Eukaryota</taxon>
        <taxon>Fungi</taxon>
        <taxon>Dikarya</taxon>
        <taxon>Basidiomycota</taxon>
        <taxon>Agaricomycotina</taxon>
        <taxon>Agaricomycetes</taxon>
        <taxon>Agaricomycetidae</taxon>
        <taxon>Agaricales</taxon>
        <taxon>Agaricineae</taxon>
        <taxon>Strophariaceae</taxon>
        <taxon>Psilocybe</taxon>
    </lineage>
</organism>
<dbReference type="GO" id="GO:0035091">
    <property type="term" value="F:phosphatidylinositol binding"/>
    <property type="evidence" value="ECO:0007669"/>
    <property type="project" value="InterPro"/>
</dbReference>
<feature type="domain" description="VHS" evidence="1">
    <location>
        <begin position="80"/>
        <end position="201"/>
    </location>
</feature>
<dbReference type="GO" id="GO:0051666">
    <property type="term" value="P:actin cortical patch localization"/>
    <property type="evidence" value="ECO:0007669"/>
    <property type="project" value="TreeGrafter"/>
</dbReference>
<proteinExistence type="predicted"/>
<dbReference type="SUPFAM" id="SSF48464">
    <property type="entry name" value="ENTH/VHS domain"/>
    <property type="match status" value="1"/>
</dbReference>
<dbReference type="GO" id="GO:0043130">
    <property type="term" value="F:ubiquitin binding"/>
    <property type="evidence" value="ECO:0007669"/>
    <property type="project" value="InterPro"/>
</dbReference>
<evidence type="ECO:0000313" key="3">
    <source>
        <dbReference type="Proteomes" id="UP000567179"/>
    </source>
</evidence>
<dbReference type="InterPro" id="IPR045007">
    <property type="entry name" value="LSB5"/>
</dbReference>
<dbReference type="Gene3D" id="1.25.40.90">
    <property type="match status" value="1"/>
</dbReference>
<dbReference type="AlphaFoldDB" id="A0A8H5EW09"/>
<evidence type="ECO:0000313" key="2">
    <source>
        <dbReference type="EMBL" id="KAF5314429.1"/>
    </source>
</evidence>
<dbReference type="PANTHER" id="PTHR47789:SF2">
    <property type="entry name" value="VHS DOMAIN-CONTAINING PROTEIN"/>
    <property type="match status" value="1"/>
</dbReference>
<accession>A0A8H5EW09</accession>
<dbReference type="SMART" id="SM00288">
    <property type="entry name" value="VHS"/>
    <property type="match status" value="1"/>
</dbReference>
<dbReference type="InterPro" id="IPR002014">
    <property type="entry name" value="VHS_dom"/>
</dbReference>
<sequence>MDLKAARHATWRGQQRIKAHASPPSSLLYYSLRMDAFIPDKLEDGEDVALRGGFYGRRVADEDTVELTTLIEHITQTVAEDWTLMLKVCDRASSSGSNAKEAIYALRRAFKYGEPPEQLSAARLMAIMLKNSSNTFISQSISRQFLDTLEDILRSSRTLPVVRERLLKVVAAAAYASNASKDPRRNKEGFKGLWRRVKPFDKPDEGVPFDKDDAMLNPPILGRLPGYEVPLVQNHGMFSAPYEVPMAPYLPYHPMLYPPASSHLSGYRVPQGPFQPYPTPLFRNRH</sequence>
<dbReference type="Pfam" id="PF00790">
    <property type="entry name" value="VHS"/>
    <property type="match status" value="1"/>
</dbReference>
<protein>
    <recommendedName>
        <fullName evidence="1">VHS domain-containing protein</fullName>
    </recommendedName>
</protein>
<name>A0A8H5EW09_9AGAR</name>
<reference evidence="2 3" key="1">
    <citation type="journal article" date="2020" name="ISME J.">
        <title>Uncovering the hidden diversity of litter-decomposition mechanisms in mushroom-forming fungi.</title>
        <authorList>
            <person name="Floudas D."/>
            <person name="Bentzer J."/>
            <person name="Ahren D."/>
            <person name="Johansson T."/>
            <person name="Persson P."/>
            <person name="Tunlid A."/>
        </authorList>
    </citation>
    <scope>NUCLEOTIDE SEQUENCE [LARGE SCALE GENOMIC DNA]</scope>
    <source>
        <strain evidence="2 3">CBS 101986</strain>
    </source>
</reference>
<dbReference type="Proteomes" id="UP000567179">
    <property type="component" value="Unassembled WGS sequence"/>
</dbReference>
<dbReference type="EMBL" id="JAACJJ010000044">
    <property type="protein sequence ID" value="KAF5314429.1"/>
    <property type="molecule type" value="Genomic_DNA"/>
</dbReference>